<dbReference type="RefSeq" id="WP_064455052.1">
    <property type="nucleotide sequence ID" value="NZ_CP015601.1"/>
</dbReference>
<organism evidence="1 2">
    <name type="scientific">Pseudomonas antarctica</name>
    <dbReference type="NCBI Taxonomy" id="219572"/>
    <lineage>
        <taxon>Bacteria</taxon>
        <taxon>Pseudomonadati</taxon>
        <taxon>Pseudomonadota</taxon>
        <taxon>Gammaproteobacteria</taxon>
        <taxon>Pseudomonadales</taxon>
        <taxon>Pseudomonadaceae</taxon>
        <taxon>Pseudomonas</taxon>
    </lineage>
</organism>
<keyword evidence="1" id="KW-0614">Plasmid</keyword>
<evidence type="ECO:0000313" key="2">
    <source>
        <dbReference type="Proteomes" id="UP000077829"/>
    </source>
</evidence>
<protein>
    <submittedName>
        <fullName evidence="1">Uncharacterized protein</fullName>
    </submittedName>
</protein>
<dbReference type="EMBL" id="CP015601">
    <property type="protein sequence ID" value="ANF89220.1"/>
    <property type="molecule type" value="Genomic_DNA"/>
</dbReference>
<geneLocation type="plasmid" evidence="2">
    <name>pp27494_1</name>
</geneLocation>
<dbReference type="KEGG" id="panr:A7J50_5894"/>
<evidence type="ECO:0000313" key="1">
    <source>
        <dbReference type="EMBL" id="ANF89220.1"/>
    </source>
</evidence>
<proteinExistence type="predicted"/>
<dbReference type="AlphaFoldDB" id="A0A172Z9N2"/>
<dbReference type="Proteomes" id="UP000077829">
    <property type="component" value="Plasmid pP27494_1"/>
</dbReference>
<dbReference type="PATRIC" id="fig|219572.3.peg.6045"/>
<sequence>MIEIQMVDGQSCPILFCDVCNERIQDASKAAVVFDNFRPDGERLKALHVHKGSIDGKACHHEAELIIQADGGTPCWQEWKRYICDLAHNVAFPASAMAAYDK</sequence>
<name>A0A172Z9N2_9PSED</name>
<gene>
    <name evidence="1" type="ORF">A7J50_5894</name>
</gene>
<accession>A0A172Z9N2</accession>
<reference evidence="1 2" key="1">
    <citation type="submission" date="2016-05" db="EMBL/GenBank/DDBJ databases">
        <title>Complete genome sequence of Pseudomonas antarctica PAMC 27494.</title>
        <authorList>
            <person name="Lee J."/>
        </authorList>
    </citation>
    <scope>NUCLEOTIDE SEQUENCE [LARGE SCALE GENOMIC DNA]</scope>
    <source>
        <strain evidence="1 2">PAMC 27494</strain>
        <plasmid evidence="2">Plasmid pp27494_1</plasmid>
    </source>
</reference>